<feature type="compositionally biased region" description="Basic and acidic residues" evidence="2">
    <location>
        <begin position="281"/>
        <end position="291"/>
    </location>
</feature>
<feature type="region of interest" description="Disordered" evidence="2">
    <location>
        <begin position="586"/>
        <end position="631"/>
    </location>
</feature>
<feature type="compositionally biased region" description="Low complexity" evidence="2">
    <location>
        <begin position="386"/>
        <end position="404"/>
    </location>
</feature>
<dbReference type="PANTHER" id="PTHR12455">
    <property type="entry name" value="NUCLEOLAR COMPLEX PROTEIN 4"/>
    <property type="match status" value="1"/>
</dbReference>
<dbReference type="EMBL" id="MU069480">
    <property type="protein sequence ID" value="KAF5841697.1"/>
    <property type="molecule type" value="Genomic_DNA"/>
</dbReference>
<dbReference type="Proteomes" id="UP000815325">
    <property type="component" value="Unassembled WGS sequence"/>
</dbReference>
<dbReference type="PANTHER" id="PTHR12455:SF0">
    <property type="entry name" value="NUCLEOLAR COMPLEX PROTEIN 4 HOMOLOG"/>
    <property type="match status" value="1"/>
</dbReference>
<gene>
    <name evidence="4" type="ORF">DUNSADRAFT_11904</name>
</gene>
<feature type="region of interest" description="Disordered" evidence="2">
    <location>
        <begin position="183"/>
        <end position="312"/>
    </location>
</feature>
<evidence type="ECO:0000256" key="2">
    <source>
        <dbReference type="SAM" id="MobiDB-lite"/>
    </source>
</evidence>
<feature type="compositionally biased region" description="Polar residues" evidence="2">
    <location>
        <begin position="194"/>
        <end position="213"/>
    </location>
</feature>
<feature type="region of interest" description="Disordered" evidence="2">
    <location>
        <begin position="364"/>
        <end position="404"/>
    </location>
</feature>
<proteinExistence type="inferred from homology"/>
<sequence length="727" mass="78514">MDLKSVQALSHSLHEEKQGNNINNVPKLVAVLSKSNSEAVLKAAIQGLKPFFVECSQDLALRRSQEQQQQQPEAGTHEVYRQWLRRHYNAYISALITLITSKQHTAAVQTAATAAVMEAVRSESGVGVFANDLYTRLLAAVATAEGVKPEVYTLLFTRYFHFADVRYYSLWSVRSLALKHSAAPAPATTNTSNENRGGSKVNSKGKTASSSTVGVGMPHGDAPPPPAKALKRSGKLRRETAGAAASAAMAGADKDGGSEVVAEQPGSLPPSSRNEGGGVGEEARSMQEGERPGAAVGTEGDGALHRGRGGGSGAGYACVPVEDLCRNLFDIMGALPETLPSSGGDEAANVPDLQSWCGAAEVGAVTATSDKNESARARRKRKMMEAPQQQQQQQQQPAGGAAQVHAAASEQRAMWANAKAQRRMFSDAWLALLQLPIPQDLYHKVLLRLHTHVIPNMMAPNMLADFLTYSLNQGGLTGMLALQGIFILVTQHGLEYPAFYRRLYNLLNQDAFAAKHRSQFFALADVFMSSPLVPAYTMASFAKRLARLALAAPPAGAMIAIAFIHNLLRRHPSCMVLLHNPRAQSGSDIASSAPEPLLDGGEQGRAKHGEREEAGGIGELGSDPYDPREEDPARTRAVESSLWELQALRNHYCPQVAAFCSVLDKDLSDRTKTSEVDISPLLIQSYSTLINQELERRLKQMPVAFYQDPPRKLFDLNSFQDFGISSS</sequence>
<reference evidence="4" key="1">
    <citation type="submission" date="2017-08" db="EMBL/GenBank/DDBJ databases">
        <authorList>
            <person name="Polle J.E."/>
            <person name="Barry K."/>
            <person name="Cushman J."/>
            <person name="Schmutz J."/>
            <person name="Tran D."/>
            <person name="Hathwaick L.T."/>
            <person name="Yim W.C."/>
            <person name="Jenkins J."/>
            <person name="Mckie-Krisberg Z.M."/>
            <person name="Prochnik S."/>
            <person name="Lindquist E."/>
            <person name="Dockter R.B."/>
            <person name="Adam C."/>
            <person name="Molina H."/>
            <person name="Bunkerborg J."/>
            <person name="Jin E."/>
            <person name="Buchheim M."/>
            <person name="Magnuson J."/>
        </authorList>
    </citation>
    <scope>NUCLEOTIDE SEQUENCE</scope>
    <source>
        <strain evidence="4">CCAP 19/18</strain>
    </source>
</reference>
<evidence type="ECO:0000256" key="1">
    <source>
        <dbReference type="ARBA" id="ARBA00007797"/>
    </source>
</evidence>
<dbReference type="InterPro" id="IPR027193">
    <property type="entry name" value="Noc4"/>
</dbReference>
<organism evidence="4 5">
    <name type="scientific">Dunaliella salina</name>
    <name type="common">Green alga</name>
    <name type="synonym">Protococcus salinus</name>
    <dbReference type="NCBI Taxonomy" id="3046"/>
    <lineage>
        <taxon>Eukaryota</taxon>
        <taxon>Viridiplantae</taxon>
        <taxon>Chlorophyta</taxon>
        <taxon>core chlorophytes</taxon>
        <taxon>Chlorophyceae</taxon>
        <taxon>CS clade</taxon>
        <taxon>Chlamydomonadales</taxon>
        <taxon>Dunaliellaceae</taxon>
        <taxon>Dunaliella</taxon>
    </lineage>
</organism>
<evidence type="ECO:0000259" key="3">
    <source>
        <dbReference type="Pfam" id="PF03914"/>
    </source>
</evidence>
<protein>
    <submittedName>
        <fullName evidence="4">CBF/Mak21 family-domain-containing protein</fullName>
    </submittedName>
</protein>
<comment type="caution">
    <text evidence="4">The sequence shown here is derived from an EMBL/GenBank/DDBJ whole genome shotgun (WGS) entry which is preliminary data.</text>
</comment>
<feature type="domain" description="CCAAT-binding factor" evidence="3">
    <location>
        <begin position="479"/>
        <end position="659"/>
    </location>
</feature>
<keyword evidence="5" id="KW-1185">Reference proteome</keyword>
<name>A0ABQ7H4C5_DUNSA</name>
<evidence type="ECO:0000313" key="5">
    <source>
        <dbReference type="Proteomes" id="UP000815325"/>
    </source>
</evidence>
<evidence type="ECO:0000313" key="4">
    <source>
        <dbReference type="EMBL" id="KAF5841697.1"/>
    </source>
</evidence>
<feature type="compositionally biased region" description="Basic and acidic residues" evidence="2">
    <location>
        <begin position="602"/>
        <end position="614"/>
    </location>
</feature>
<feature type="compositionally biased region" description="Low complexity" evidence="2">
    <location>
        <begin position="183"/>
        <end position="193"/>
    </location>
</feature>
<accession>A0ABQ7H4C5</accession>
<comment type="similarity">
    <text evidence="1">Belongs to the CBF/MAK21 family.</text>
</comment>
<feature type="compositionally biased region" description="Low complexity" evidence="2">
    <location>
        <begin position="241"/>
        <end position="251"/>
    </location>
</feature>
<dbReference type="InterPro" id="IPR005612">
    <property type="entry name" value="CCAAT-binding_factor"/>
</dbReference>
<dbReference type="Pfam" id="PF03914">
    <property type="entry name" value="CBF"/>
    <property type="match status" value="1"/>
</dbReference>